<dbReference type="PANTHER" id="PTHR33546:SF1">
    <property type="entry name" value="LARGE, MULTIFUNCTIONAL SECRETED PROTEIN"/>
    <property type="match status" value="1"/>
</dbReference>
<dbReference type="GO" id="GO:0009055">
    <property type="term" value="F:electron transfer activity"/>
    <property type="evidence" value="ECO:0007669"/>
    <property type="project" value="InterPro"/>
</dbReference>
<evidence type="ECO:0000256" key="1">
    <source>
        <dbReference type="ARBA" id="ARBA00022617"/>
    </source>
</evidence>
<dbReference type="Proteomes" id="UP000184212">
    <property type="component" value="Unassembled WGS sequence"/>
</dbReference>
<keyword evidence="1 4" id="KW-0349">Heme</keyword>
<dbReference type="EMBL" id="FQWQ01000003">
    <property type="protein sequence ID" value="SHH65260.1"/>
    <property type="molecule type" value="Genomic_DNA"/>
</dbReference>
<dbReference type="InterPro" id="IPR011041">
    <property type="entry name" value="Quinoprot_gluc/sorb_DH_b-prop"/>
</dbReference>
<dbReference type="InterPro" id="IPR009056">
    <property type="entry name" value="Cyt_c-like_dom"/>
</dbReference>
<dbReference type="GO" id="GO:0020037">
    <property type="term" value="F:heme binding"/>
    <property type="evidence" value="ECO:0007669"/>
    <property type="project" value="InterPro"/>
</dbReference>
<proteinExistence type="predicted"/>
<dbReference type="Gene3D" id="2.120.10.30">
    <property type="entry name" value="TolB, C-terminal domain"/>
    <property type="match status" value="1"/>
</dbReference>
<organism evidence="6 7">
    <name type="scientific">Chryseolinea serpens</name>
    <dbReference type="NCBI Taxonomy" id="947013"/>
    <lineage>
        <taxon>Bacteria</taxon>
        <taxon>Pseudomonadati</taxon>
        <taxon>Bacteroidota</taxon>
        <taxon>Cytophagia</taxon>
        <taxon>Cytophagales</taxon>
        <taxon>Fulvivirgaceae</taxon>
        <taxon>Chryseolinea</taxon>
    </lineage>
</organism>
<dbReference type="InterPro" id="IPR013427">
    <property type="entry name" value="Haem-bd_dom_put"/>
</dbReference>
<dbReference type="InterPro" id="IPR011989">
    <property type="entry name" value="ARM-like"/>
</dbReference>
<protein>
    <submittedName>
        <fullName evidence="6">Putative membrane-bound dehydrogenase domain-containing protein</fullName>
    </submittedName>
</protein>
<evidence type="ECO:0000313" key="7">
    <source>
        <dbReference type="Proteomes" id="UP000184212"/>
    </source>
</evidence>
<keyword evidence="7" id="KW-1185">Reference proteome</keyword>
<keyword evidence="2 4" id="KW-0479">Metal-binding</keyword>
<dbReference type="SUPFAM" id="SSF46626">
    <property type="entry name" value="Cytochrome c"/>
    <property type="match status" value="1"/>
</dbReference>
<dbReference type="InterPro" id="IPR004155">
    <property type="entry name" value="PBS_lyase_HEAT"/>
</dbReference>
<dbReference type="Pfam" id="PF13646">
    <property type="entry name" value="HEAT_2"/>
    <property type="match status" value="2"/>
</dbReference>
<dbReference type="SMART" id="SM00567">
    <property type="entry name" value="EZ_HEAT"/>
    <property type="match status" value="6"/>
</dbReference>
<dbReference type="GO" id="GO:0046872">
    <property type="term" value="F:metal ion binding"/>
    <property type="evidence" value="ECO:0007669"/>
    <property type="project" value="UniProtKB-KW"/>
</dbReference>
<dbReference type="STRING" id="947013.SAMN04488109_4842"/>
<dbReference type="Gene3D" id="1.10.760.10">
    <property type="entry name" value="Cytochrome c-like domain"/>
    <property type="match status" value="1"/>
</dbReference>
<reference evidence="6 7" key="1">
    <citation type="submission" date="2016-11" db="EMBL/GenBank/DDBJ databases">
        <authorList>
            <person name="Jaros S."/>
            <person name="Januszkiewicz K."/>
            <person name="Wedrychowicz H."/>
        </authorList>
    </citation>
    <scope>NUCLEOTIDE SEQUENCE [LARGE SCALE GENOMIC DNA]</scope>
    <source>
        <strain evidence="6 7">DSM 24574</strain>
    </source>
</reference>
<evidence type="ECO:0000256" key="4">
    <source>
        <dbReference type="PROSITE-ProRule" id="PRU00433"/>
    </source>
</evidence>
<dbReference type="SUPFAM" id="SSF50952">
    <property type="entry name" value="Soluble quinoprotein glucose dehydrogenase"/>
    <property type="match status" value="1"/>
</dbReference>
<evidence type="ECO:0000256" key="2">
    <source>
        <dbReference type="ARBA" id="ARBA00022723"/>
    </source>
</evidence>
<dbReference type="PROSITE" id="PS51007">
    <property type="entry name" value="CYTC"/>
    <property type="match status" value="1"/>
</dbReference>
<sequence>MDFVRRCCNPTGIKEAAYYNLTNTFNLAKLFMNTESFSNRYSLKRLSTVALAIGLLASCQQKEKEKAVDLKIRQLDPKQSAEMARAIEGVVTPQLAEGLTLKLWGVDSLITDPVSIDIDDDGKLYYTRAIRQKHSEFDIRGHQDWEIESISLKNIEEKRDFLHRTLSPENSEKNKWLEDLNHDGSHDWRDMTVEKEQVSSVEDVSGDGVADKSQVVIEDFHDEVTDASGGVLKHGKDLFVAIGPDLWRLNDTNGDGTIDDKVSLSHGYGIHVGFSGHGMSGVEIGPEGKIYWQIGDIGFSGKDQTGKAWEHPNSGVIVRSNPDGSDFEVFSYGNRNTHEFVFDEYGNLISEDNDGDHPGESERIVYVVNGADIGWRINWQFGKYRDPENNTYKVWMDEKMYTPRWEGQPAYITPAIANYVNGPTGMLYNPGTALGKEWQKTFFVAEFVGNPSQSGIHAFKLNPKGATFELGENKKILGGVLATGIDFGPDGAMYVADWIDGWGTKGQGRVWKLDVANADAAERKDTETLIRSDFTKFDAAKLEQLLAHADMRVRQKSQFELATRGNEGMEVFKRSIAQKEHQLARVNAIWGISQFARKDLKNAAVLVPLLQDADPEIRAQAAKWIGDVRYKDAGAALMPLLKDDYSRARFFAAEAMGRTAYEPAIGDLIELLKSNNDEDAYIRHGASLALARIGKAEPLVALANNPSRAVRIGAVLALRRLRDPGIAAFLKDGDEFVVTEAARGINDDLSIEGALPALGDVLKETKFTAEALLRRAINANLRVGTDASMQNLIDYAANEKSPAAMRSEALAALSTWAKPSVLDRVDGRFRGKITRDDKSVKEKSAATLTTLTSSKDAAVRLAAVKAIGKLKIASASAQLFARLKSDPSTPVREESLKALASIADPKIGDAIKTALADKEKDVRVTALDLLPKMNIEKALMVTLLSDVINTRTVEEKQAALTTLGMLPLESTQPVFEKLLTQLELKKLPVEINLELAEAIGNTHNKDLDARFKKISASMSTDTLKAAYAGALLGGNPSRGAQIFYGHQTAQCIRCHSYGDMGGTAGPRLNGVAARLTREQLLEALINPSARLAPGYGMVTVETKEGKTLSGILQEEKPDYLKLKIGNRPDTLVQKQAIAKRTNAASSMPPMRLLLTKKEIRDVLSFIATLKE</sequence>
<dbReference type="InterPro" id="IPR036909">
    <property type="entry name" value="Cyt_c-like_dom_sf"/>
</dbReference>
<dbReference type="InterPro" id="IPR055557">
    <property type="entry name" value="DUF7133"/>
</dbReference>
<evidence type="ECO:0000259" key="5">
    <source>
        <dbReference type="PROSITE" id="PS51007"/>
    </source>
</evidence>
<dbReference type="SUPFAM" id="SSF48371">
    <property type="entry name" value="ARM repeat"/>
    <property type="match status" value="1"/>
</dbReference>
<dbReference type="InterPro" id="IPR011042">
    <property type="entry name" value="6-blade_b-propeller_TolB-like"/>
</dbReference>
<evidence type="ECO:0000256" key="3">
    <source>
        <dbReference type="ARBA" id="ARBA00023004"/>
    </source>
</evidence>
<accession>A0A1M5UQN9</accession>
<dbReference type="PANTHER" id="PTHR33546">
    <property type="entry name" value="LARGE, MULTIFUNCTIONAL SECRETED PROTEIN-RELATED"/>
    <property type="match status" value="1"/>
</dbReference>
<name>A0A1M5UQN9_9BACT</name>
<dbReference type="InterPro" id="IPR016024">
    <property type="entry name" value="ARM-type_fold"/>
</dbReference>
<evidence type="ECO:0000313" key="6">
    <source>
        <dbReference type="EMBL" id="SHH65260.1"/>
    </source>
</evidence>
<feature type="domain" description="Cytochrome c" evidence="5">
    <location>
        <begin position="1034"/>
        <end position="1170"/>
    </location>
</feature>
<dbReference type="Gene3D" id="1.25.10.10">
    <property type="entry name" value="Leucine-rich Repeat Variant"/>
    <property type="match status" value="2"/>
</dbReference>
<keyword evidence="3 4" id="KW-0408">Iron</keyword>
<dbReference type="AlphaFoldDB" id="A0A1M5UQN9"/>
<dbReference type="Pfam" id="PF23500">
    <property type="entry name" value="DUF7133"/>
    <property type="match status" value="1"/>
</dbReference>
<dbReference type="NCBIfam" id="TIGR02603">
    <property type="entry name" value="CxxCH_TIGR02603"/>
    <property type="match status" value="1"/>
</dbReference>
<gene>
    <name evidence="6" type="ORF">SAMN04488109_4842</name>
</gene>